<dbReference type="Proteomes" id="UP000006447">
    <property type="component" value="Unassembled WGS sequence"/>
</dbReference>
<dbReference type="Pfam" id="PF13376">
    <property type="entry name" value="OmdA"/>
    <property type="match status" value="1"/>
</dbReference>
<evidence type="ECO:0000256" key="1">
    <source>
        <dbReference type="SAM" id="MobiDB-lite"/>
    </source>
</evidence>
<dbReference type="PATRIC" id="fig|1165867.3.peg.1178"/>
<accession>I0WXB7</accession>
<protein>
    <recommendedName>
        <fullName evidence="4">Bacteriocin resistance YdeI/OmpD-like protein</fullName>
    </recommendedName>
</protein>
<evidence type="ECO:0000313" key="2">
    <source>
        <dbReference type="EMBL" id="EID81033.1"/>
    </source>
</evidence>
<organism evidence="2 3">
    <name type="scientific">Rhodococcus opacus RKJ300 = JCM 13270</name>
    <dbReference type="NCBI Taxonomy" id="1165867"/>
    <lineage>
        <taxon>Bacteria</taxon>
        <taxon>Bacillati</taxon>
        <taxon>Actinomycetota</taxon>
        <taxon>Actinomycetes</taxon>
        <taxon>Mycobacteriales</taxon>
        <taxon>Nocardiaceae</taxon>
        <taxon>Rhodococcus</taxon>
    </lineage>
</organism>
<dbReference type="RefSeq" id="WP_007296393.1">
    <property type="nucleotide sequence ID" value="NZ_AJJH01000021.1"/>
</dbReference>
<evidence type="ECO:0008006" key="4">
    <source>
        <dbReference type="Google" id="ProtNLM"/>
    </source>
</evidence>
<name>I0WXB7_RHOOP</name>
<dbReference type="EMBL" id="AJJH01000021">
    <property type="protein sequence ID" value="EID81033.1"/>
    <property type="molecule type" value="Genomic_DNA"/>
</dbReference>
<gene>
    <name evidence="2" type="ORF">W59_05736</name>
</gene>
<evidence type="ECO:0000313" key="3">
    <source>
        <dbReference type="Proteomes" id="UP000006447"/>
    </source>
</evidence>
<dbReference type="AlphaFoldDB" id="I0WXB7"/>
<feature type="region of interest" description="Disordered" evidence="1">
    <location>
        <begin position="84"/>
        <end position="105"/>
    </location>
</feature>
<proteinExistence type="predicted"/>
<reference evidence="2 3" key="1">
    <citation type="journal article" date="2012" name="J. Bacteriol.">
        <title>Draft genome sequence of the nitrophenol-degrading actinomycete Rhodococcus imtechensis RKJ300.</title>
        <authorList>
            <person name="Vikram S."/>
            <person name="Kumar S."/>
            <person name="Subramanian S."/>
            <person name="Raghava G.P."/>
        </authorList>
    </citation>
    <scope>NUCLEOTIDE SEQUENCE [LARGE SCALE GENOMIC DNA]</scope>
    <source>
        <strain evidence="2 3">RKJ300</strain>
    </source>
</reference>
<comment type="caution">
    <text evidence="2">The sequence shown here is derived from an EMBL/GenBank/DDBJ whole genome shotgun (WGS) entry which is preliminary data.</text>
</comment>
<sequence length="105" mass="11580">MRFRTTIELGGKTATGFRIPENRAGAGVAAGDEVDVDVELDTEPRFVTVPPDFAEALDRQPDARKAFDALSYSNQRRHLLSVEGAKTDETRQRRIGKAVDALRHG</sequence>